<keyword evidence="1" id="KW-0812">Transmembrane</keyword>
<dbReference type="Pfam" id="PF02517">
    <property type="entry name" value="Rce1-like"/>
    <property type="match status" value="1"/>
</dbReference>
<dbReference type="InterPro" id="IPR003675">
    <property type="entry name" value="Rce1/LyrA-like_dom"/>
</dbReference>
<organism evidence="3 4">
    <name type="scientific">Hyella patelloides LEGE 07179</name>
    <dbReference type="NCBI Taxonomy" id="945734"/>
    <lineage>
        <taxon>Bacteria</taxon>
        <taxon>Bacillati</taxon>
        <taxon>Cyanobacteriota</taxon>
        <taxon>Cyanophyceae</taxon>
        <taxon>Pleurocapsales</taxon>
        <taxon>Hyellaceae</taxon>
        <taxon>Hyella</taxon>
    </lineage>
</organism>
<proteinExistence type="predicted"/>
<sequence length="146" mass="16684">MSVVIILSYWFIGQKFLNITEVRNQATAAGITKASIYFLGVIYWSFINSFIEECVWRGFIYGQCRFFQPQLIAIITSALFFTLHHIIALFFYLQNPILAIVSSFGVFIAGVIWSACYERAGFWACYISHILADLAIAFVGWHLLFA</sequence>
<feature type="transmembrane region" description="Helical" evidence="1">
    <location>
        <begin position="123"/>
        <end position="144"/>
    </location>
</feature>
<keyword evidence="1" id="KW-1133">Transmembrane helix</keyword>
<dbReference type="GO" id="GO:0004175">
    <property type="term" value="F:endopeptidase activity"/>
    <property type="evidence" value="ECO:0007669"/>
    <property type="project" value="UniProtKB-ARBA"/>
</dbReference>
<name>A0A563W3U6_9CYAN</name>
<dbReference type="RefSeq" id="WP_144867651.1">
    <property type="nucleotide sequence ID" value="NZ_LR213834.1"/>
</dbReference>
<evidence type="ECO:0000256" key="1">
    <source>
        <dbReference type="SAM" id="Phobius"/>
    </source>
</evidence>
<feature type="transmembrane region" description="Helical" evidence="1">
    <location>
        <begin position="34"/>
        <end position="51"/>
    </location>
</feature>
<feature type="transmembrane region" description="Helical" evidence="1">
    <location>
        <begin position="71"/>
        <end position="91"/>
    </location>
</feature>
<evidence type="ECO:0000313" key="4">
    <source>
        <dbReference type="Proteomes" id="UP000320055"/>
    </source>
</evidence>
<feature type="domain" description="CAAX prenyl protease 2/Lysostaphin resistance protein A-like" evidence="2">
    <location>
        <begin position="38"/>
        <end position="134"/>
    </location>
</feature>
<dbReference type="OrthoDB" id="449657at2"/>
<evidence type="ECO:0000259" key="2">
    <source>
        <dbReference type="Pfam" id="PF02517"/>
    </source>
</evidence>
<dbReference type="Proteomes" id="UP000320055">
    <property type="component" value="Unassembled WGS sequence"/>
</dbReference>
<protein>
    <submittedName>
        <fullName evidence="3">CAAX protease family protein</fullName>
    </submittedName>
</protein>
<evidence type="ECO:0000313" key="3">
    <source>
        <dbReference type="EMBL" id="VEP18361.1"/>
    </source>
</evidence>
<dbReference type="AlphaFoldDB" id="A0A563W3U6"/>
<keyword evidence="3" id="KW-0378">Hydrolase</keyword>
<keyword evidence="1" id="KW-0472">Membrane</keyword>
<dbReference type="GO" id="GO:0080120">
    <property type="term" value="P:CAAX-box protein maturation"/>
    <property type="evidence" value="ECO:0007669"/>
    <property type="project" value="UniProtKB-ARBA"/>
</dbReference>
<dbReference type="GO" id="GO:0006508">
    <property type="term" value="P:proteolysis"/>
    <property type="evidence" value="ECO:0007669"/>
    <property type="project" value="UniProtKB-KW"/>
</dbReference>
<feature type="transmembrane region" description="Helical" evidence="1">
    <location>
        <begin position="97"/>
        <end position="116"/>
    </location>
</feature>
<dbReference type="EMBL" id="CAACVJ010000683">
    <property type="protein sequence ID" value="VEP18361.1"/>
    <property type="molecule type" value="Genomic_DNA"/>
</dbReference>
<gene>
    <name evidence="3" type="ORF">H1P_760027</name>
</gene>
<reference evidence="3 4" key="1">
    <citation type="submission" date="2019-01" db="EMBL/GenBank/DDBJ databases">
        <authorList>
            <person name="Brito A."/>
        </authorList>
    </citation>
    <scope>NUCLEOTIDE SEQUENCE [LARGE SCALE GENOMIC DNA]</scope>
    <source>
        <strain evidence="3">1</strain>
    </source>
</reference>
<accession>A0A563W3U6</accession>
<keyword evidence="3" id="KW-0645">Protease</keyword>
<keyword evidence="4" id="KW-1185">Reference proteome</keyword>